<accession>A0A409W7M1</accession>
<dbReference type="STRING" id="93625.A0A409W7M1"/>
<organism evidence="1 2">
    <name type="scientific">Psilocybe cyanescens</name>
    <dbReference type="NCBI Taxonomy" id="93625"/>
    <lineage>
        <taxon>Eukaryota</taxon>
        <taxon>Fungi</taxon>
        <taxon>Dikarya</taxon>
        <taxon>Basidiomycota</taxon>
        <taxon>Agaricomycotina</taxon>
        <taxon>Agaricomycetes</taxon>
        <taxon>Agaricomycetidae</taxon>
        <taxon>Agaricales</taxon>
        <taxon>Agaricineae</taxon>
        <taxon>Strophariaceae</taxon>
        <taxon>Psilocybe</taxon>
    </lineage>
</organism>
<proteinExistence type="predicted"/>
<dbReference type="AlphaFoldDB" id="A0A409W7M1"/>
<name>A0A409W7M1_PSICY</name>
<evidence type="ECO:0000313" key="2">
    <source>
        <dbReference type="Proteomes" id="UP000283269"/>
    </source>
</evidence>
<gene>
    <name evidence="1" type="ORF">CVT25_004589</name>
</gene>
<dbReference type="Proteomes" id="UP000283269">
    <property type="component" value="Unassembled WGS sequence"/>
</dbReference>
<dbReference type="EMBL" id="NHYD01003692">
    <property type="protein sequence ID" value="PPQ74506.1"/>
    <property type="molecule type" value="Genomic_DNA"/>
</dbReference>
<evidence type="ECO:0000313" key="1">
    <source>
        <dbReference type="EMBL" id="PPQ74506.1"/>
    </source>
</evidence>
<keyword evidence="2" id="KW-1185">Reference proteome</keyword>
<reference evidence="1 2" key="1">
    <citation type="journal article" date="2018" name="Evol. Lett.">
        <title>Horizontal gene cluster transfer increased hallucinogenic mushroom diversity.</title>
        <authorList>
            <person name="Reynolds H.T."/>
            <person name="Vijayakumar V."/>
            <person name="Gluck-Thaler E."/>
            <person name="Korotkin H.B."/>
            <person name="Matheny P.B."/>
            <person name="Slot J.C."/>
        </authorList>
    </citation>
    <scope>NUCLEOTIDE SEQUENCE [LARGE SCALE GENOMIC DNA]</scope>
    <source>
        <strain evidence="1 2">2631</strain>
    </source>
</reference>
<sequence length="91" mass="10237">MAVFDTCSVPMRTSRIEFEPEVEALASIKTPLADDLDTPQIPFLDVFNVGGINHNDDSDDYSDSDLDTDAFVFDNLPHRRPSTNGARYNYH</sequence>
<dbReference type="InParanoid" id="A0A409W7M1"/>
<protein>
    <submittedName>
        <fullName evidence="1">Uncharacterized protein</fullName>
    </submittedName>
</protein>
<comment type="caution">
    <text evidence="1">The sequence shown here is derived from an EMBL/GenBank/DDBJ whole genome shotgun (WGS) entry which is preliminary data.</text>
</comment>